<sequence>MDSPECKIEEFFWSVEVQRHPQFSACNTAHGKEFNGGSHVLHPPYKPPECYSFWVSHASAAPMSAQLHTPARSAPLGKYKCTKTCYTQDMGKAGVSGSLSMREPPCQCARLYCFVHMHTSICAHGAGPEGESGEGWSQPPPAEPGSQKTHKVQQEKQGKGTGKRT</sequence>
<gene>
    <name evidence="2" type="ORF">EGYM00163_LOCUS9745</name>
</gene>
<dbReference type="EMBL" id="HBJA01029713">
    <property type="protein sequence ID" value="CAE0798625.1"/>
    <property type="molecule type" value="Transcribed_RNA"/>
</dbReference>
<accession>A0A7S4FK02</accession>
<proteinExistence type="predicted"/>
<reference evidence="2" key="1">
    <citation type="submission" date="2021-01" db="EMBL/GenBank/DDBJ databases">
        <authorList>
            <person name="Corre E."/>
            <person name="Pelletier E."/>
            <person name="Niang G."/>
            <person name="Scheremetjew M."/>
            <person name="Finn R."/>
            <person name="Kale V."/>
            <person name="Holt S."/>
            <person name="Cochrane G."/>
            <person name="Meng A."/>
            <person name="Brown T."/>
            <person name="Cohen L."/>
        </authorList>
    </citation>
    <scope>NUCLEOTIDE SEQUENCE</scope>
    <source>
        <strain evidence="2">CCMP1594</strain>
    </source>
</reference>
<organism evidence="2">
    <name type="scientific">Eutreptiella gymnastica</name>
    <dbReference type="NCBI Taxonomy" id="73025"/>
    <lineage>
        <taxon>Eukaryota</taxon>
        <taxon>Discoba</taxon>
        <taxon>Euglenozoa</taxon>
        <taxon>Euglenida</taxon>
        <taxon>Spirocuta</taxon>
        <taxon>Euglenophyceae</taxon>
        <taxon>Eutreptiales</taxon>
        <taxon>Eutreptiaceae</taxon>
        <taxon>Eutreptiella</taxon>
    </lineage>
</organism>
<evidence type="ECO:0000313" key="2">
    <source>
        <dbReference type="EMBL" id="CAE0798625.1"/>
    </source>
</evidence>
<evidence type="ECO:0000256" key="1">
    <source>
        <dbReference type="SAM" id="MobiDB-lite"/>
    </source>
</evidence>
<dbReference type="AlphaFoldDB" id="A0A7S4FK02"/>
<name>A0A7S4FK02_9EUGL</name>
<protein>
    <submittedName>
        <fullName evidence="2">Uncharacterized protein</fullName>
    </submittedName>
</protein>
<feature type="region of interest" description="Disordered" evidence="1">
    <location>
        <begin position="126"/>
        <end position="165"/>
    </location>
</feature>